<dbReference type="Proteomes" id="UP000075714">
    <property type="component" value="Unassembled WGS sequence"/>
</dbReference>
<sequence>MNRQISPQIEQLRRDKDGLQQQLSSSQATLQQLRERDLREAKSRLSVQSREVQWLQCKVQALEQELSSRNPSASGLYAQVEAASRRRVEAAETEIEQLETLLSEANAEQDELRLELAAACRLIRELTARLSLA</sequence>
<evidence type="ECO:0000313" key="3">
    <source>
        <dbReference type="Proteomes" id="UP000075714"/>
    </source>
</evidence>
<accession>A0A150G9E7</accession>
<feature type="region of interest" description="Disordered" evidence="1">
    <location>
        <begin position="1"/>
        <end position="26"/>
    </location>
</feature>
<gene>
    <name evidence="2" type="ORF">GPECTOR_43g894</name>
</gene>
<proteinExistence type="predicted"/>
<reference evidence="3" key="1">
    <citation type="journal article" date="2016" name="Nat. Commun.">
        <title>The Gonium pectorale genome demonstrates co-option of cell cycle regulation during the evolution of multicellularity.</title>
        <authorList>
            <person name="Hanschen E.R."/>
            <person name="Marriage T.N."/>
            <person name="Ferris P.J."/>
            <person name="Hamaji T."/>
            <person name="Toyoda A."/>
            <person name="Fujiyama A."/>
            <person name="Neme R."/>
            <person name="Noguchi H."/>
            <person name="Minakuchi Y."/>
            <person name="Suzuki M."/>
            <person name="Kawai-Toyooka H."/>
            <person name="Smith D.R."/>
            <person name="Sparks H."/>
            <person name="Anderson J."/>
            <person name="Bakaric R."/>
            <person name="Luria V."/>
            <person name="Karger A."/>
            <person name="Kirschner M.W."/>
            <person name="Durand P.M."/>
            <person name="Michod R.E."/>
            <person name="Nozaki H."/>
            <person name="Olson B.J."/>
        </authorList>
    </citation>
    <scope>NUCLEOTIDE SEQUENCE [LARGE SCALE GENOMIC DNA]</scope>
    <source>
        <strain evidence="3">NIES-2863</strain>
    </source>
</reference>
<protein>
    <submittedName>
        <fullName evidence="2">Uncharacterized protein</fullName>
    </submittedName>
</protein>
<dbReference type="EMBL" id="LSYV01000044">
    <property type="protein sequence ID" value="KXZ46458.1"/>
    <property type="molecule type" value="Genomic_DNA"/>
</dbReference>
<evidence type="ECO:0000313" key="2">
    <source>
        <dbReference type="EMBL" id="KXZ46458.1"/>
    </source>
</evidence>
<comment type="caution">
    <text evidence="2">The sequence shown here is derived from an EMBL/GenBank/DDBJ whole genome shotgun (WGS) entry which is preliminary data.</text>
</comment>
<keyword evidence="3" id="KW-1185">Reference proteome</keyword>
<dbReference type="Gene3D" id="1.10.287.1490">
    <property type="match status" value="1"/>
</dbReference>
<evidence type="ECO:0000256" key="1">
    <source>
        <dbReference type="SAM" id="MobiDB-lite"/>
    </source>
</evidence>
<name>A0A150G9E7_GONPE</name>
<dbReference type="AlphaFoldDB" id="A0A150G9E7"/>
<organism evidence="2 3">
    <name type="scientific">Gonium pectorale</name>
    <name type="common">Green alga</name>
    <dbReference type="NCBI Taxonomy" id="33097"/>
    <lineage>
        <taxon>Eukaryota</taxon>
        <taxon>Viridiplantae</taxon>
        <taxon>Chlorophyta</taxon>
        <taxon>core chlorophytes</taxon>
        <taxon>Chlorophyceae</taxon>
        <taxon>CS clade</taxon>
        <taxon>Chlamydomonadales</taxon>
        <taxon>Volvocaceae</taxon>
        <taxon>Gonium</taxon>
    </lineage>
</organism>